<reference evidence="7" key="2">
    <citation type="submission" date="2014-03" db="EMBL/GenBank/DDBJ databases">
        <authorList>
            <person name="Genoscope - CEA"/>
        </authorList>
    </citation>
    <scope>NUCLEOTIDE SEQUENCE</scope>
</reference>
<comment type="subcellular location">
    <subcellularLocation>
        <location evidence="1">Membrane</location>
        <topology evidence="1">Multi-pass membrane protein</topology>
    </subcellularLocation>
</comment>
<feature type="transmembrane region" description="Helical" evidence="5">
    <location>
        <begin position="36"/>
        <end position="55"/>
    </location>
</feature>
<evidence type="ECO:0000256" key="5">
    <source>
        <dbReference type="SAM" id="Phobius"/>
    </source>
</evidence>
<organism evidence="7 8">
    <name type="scientific">Oncorhynchus mykiss</name>
    <name type="common">Rainbow trout</name>
    <name type="synonym">Salmo gairdneri</name>
    <dbReference type="NCBI Taxonomy" id="8022"/>
    <lineage>
        <taxon>Eukaryota</taxon>
        <taxon>Metazoa</taxon>
        <taxon>Chordata</taxon>
        <taxon>Craniata</taxon>
        <taxon>Vertebrata</taxon>
        <taxon>Euteleostomi</taxon>
        <taxon>Actinopterygii</taxon>
        <taxon>Neopterygii</taxon>
        <taxon>Teleostei</taxon>
        <taxon>Protacanthopterygii</taxon>
        <taxon>Salmoniformes</taxon>
        <taxon>Salmonidae</taxon>
        <taxon>Salmoninae</taxon>
        <taxon>Oncorhynchus</taxon>
    </lineage>
</organism>
<keyword evidence="3 5" id="KW-1133">Transmembrane helix</keyword>
<dbReference type="AlphaFoldDB" id="A0A060YYD7"/>
<keyword evidence="2 5" id="KW-0812">Transmembrane</keyword>
<dbReference type="GO" id="GO:1902600">
    <property type="term" value="P:proton transmembrane transport"/>
    <property type="evidence" value="ECO:0007669"/>
    <property type="project" value="InterPro"/>
</dbReference>
<accession>A0A060YYD7</accession>
<dbReference type="EMBL" id="FR927794">
    <property type="protein sequence ID" value="CDQ96888.1"/>
    <property type="molecule type" value="Genomic_DNA"/>
</dbReference>
<dbReference type="GO" id="GO:0015297">
    <property type="term" value="F:antiporter activity"/>
    <property type="evidence" value="ECO:0007669"/>
    <property type="project" value="InterPro"/>
</dbReference>
<protein>
    <recommendedName>
        <fullName evidence="6">Cation/H+ exchanger transmembrane domain-containing protein</fullName>
    </recommendedName>
</protein>
<dbReference type="STRING" id="8022.A0A060YYD7"/>
<name>A0A060YYD7_ONCMY</name>
<feature type="transmembrane region" description="Helical" evidence="5">
    <location>
        <begin position="62"/>
        <end position="81"/>
    </location>
</feature>
<evidence type="ECO:0000256" key="3">
    <source>
        <dbReference type="ARBA" id="ARBA00022989"/>
    </source>
</evidence>
<dbReference type="InterPro" id="IPR006153">
    <property type="entry name" value="Cation/H_exchanger_TM"/>
</dbReference>
<reference evidence="7" key="1">
    <citation type="journal article" date="2014" name="Nat. Commun.">
        <title>The rainbow trout genome provides novel insights into evolution after whole-genome duplication in vertebrates.</title>
        <authorList>
            <person name="Berthelot C."/>
            <person name="Brunet F."/>
            <person name="Chalopin D."/>
            <person name="Juanchich A."/>
            <person name="Bernard M."/>
            <person name="Noel B."/>
            <person name="Bento P."/>
            <person name="Da Silva C."/>
            <person name="Labadie K."/>
            <person name="Alberti A."/>
            <person name="Aury J.M."/>
            <person name="Louis A."/>
            <person name="Dehais P."/>
            <person name="Bardou P."/>
            <person name="Montfort J."/>
            <person name="Klopp C."/>
            <person name="Cabau C."/>
            <person name="Gaspin C."/>
            <person name="Thorgaard G.H."/>
            <person name="Boussaha M."/>
            <person name="Quillet E."/>
            <person name="Guyomard R."/>
            <person name="Galiana D."/>
            <person name="Bobe J."/>
            <person name="Volff J.N."/>
            <person name="Genet C."/>
            <person name="Wincker P."/>
            <person name="Jaillon O."/>
            <person name="Roest Crollius H."/>
            <person name="Guiguen Y."/>
        </authorList>
    </citation>
    <scope>NUCLEOTIDE SEQUENCE [LARGE SCALE GENOMIC DNA]</scope>
</reference>
<evidence type="ECO:0000313" key="8">
    <source>
        <dbReference type="Proteomes" id="UP000193380"/>
    </source>
</evidence>
<gene>
    <name evidence="7" type="ORF">GSONMT00006040001</name>
</gene>
<feature type="transmembrane region" description="Helical" evidence="5">
    <location>
        <begin position="101"/>
        <end position="120"/>
    </location>
</feature>
<proteinExistence type="predicted"/>
<evidence type="ECO:0000313" key="7">
    <source>
        <dbReference type="EMBL" id="CDQ96888.1"/>
    </source>
</evidence>
<evidence type="ECO:0000256" key="4">
    <source>
        <dbReference type="ARBA" id="ARBA00023136"/>
    </source>
</evidence>
<keyword evidence="4 5" id="KW-0472">Membrane</keyword>
<evidence type="ECO:0000259" key="6">
    <source>
        <dbReference type="Pfam" id="PF00999"/>
    </source>
</evidence>
<dbReference type="Proteomes" id="UP000193380">
    <property type="component" value="Unassembled WGS sequence"/>
</dbReference>
<sequence>MAFLHTESHSEISNMTSDNDTSLMPWILLSDQSQPGIILTVFGACLFGAVVRTLLQTLKLPYTVLLALCGMLLGTLSFQYPEVSYYTKEIAHISPKLLIHTFMPVLIFSSAFEIESHIFWKSLIQVRSSLHCCYYKQVAIQFIL</sequence>
<feature type="domain" description="Cation/H+ exchanger transmembrane" evidence="6">
    <location>
        <begin position="50"/>
        <end position="123"/>
    </location>
</feature>
<evidence type="ECO:0000256" key="2">
    <source>
        <dbReference type="ARBA" id="ARBA00022692"/>
    </source>
</evidence>
<dbReference type="PaxDb" id="8022-A0A060YYD7"/>
<dbReference type="GO" id="GO:0016020">
    <property type="term" value="C:membrane"/>
    <property type="evidence" value="ECO:0007669"/>
    <property type="project" value="UniProtKB-SubCell"/>
</dbReference>
<dbReference type="Pfam" id="PF00999">
    <property type="entry name" value="Na_H_Exchanger"/>
    <property type="match status" value="1"/>
</dbReference>
<evidence type="ECO:0000256" key="1">
    <source>
        <dbReference type="ARBA" id="ARBA00004141"/>
    </source>
</evidence>